<name>A0AAV5KW90_9ROSI</name>
<sequence>MRGKKTYNINSVKLHPEGPKEKMVVIQHYYKKVCTISISLQIHSNTTKLVGAIGDY</sequence>
<reference evidence="1 2" key="1">
    <citation type="journal article" date="2021" name="Commun. Biol.">
        <title>The genome of Shorea leprosula (Dipterocarpaceae) highlights the ecological relevance of drought in aseasonal tropical rainforests.</title>
        <authorList>
            <person name="Ng K.K.S."/>
            <person name="Kobayashi M.J."/>
            <person name="Fawcett J.A."/>
            <person name="Hatakeyama M."/>
            <person name="Paape T."/>
            <person name="Ng C.H."/>
            <person name="Ang C.C."/>
            <person name="Tnah L.H."/>
            <person name="Lee C.T."/>
            <person name="Nishiyama T."/>
            <person name="Sese J."/>
            <person name="O'Brien M.J."/>
            <person name="Copetti D."/>
            <person name="Mohd Noor M.I."/>
            <person name="Ong R.C."/>
            <person name="Putra M."/>
            <person name="Sireger I.Z."/>
            <person name="Indrioko S."/>
            <person name="Kosugi Y."/>
            <person name="Izuno A."/>
            <person name="Isagi Y."/>
            <person name="Lee S.L."/>
            <person name="Shimizu K.K."/>
        </authorList>
    </citation>
    <scope>NUCLEOTIDE SEQUENCE [LARGE SCALE GENOMIC DNA]</scope>
    <source>
        <strain evidence="1">214</strain>
    </source>
</reference>
<gene>
    <name evidence="1" type="ORF">SLEP1_g37839</name>
</gene>
<comment type="caution">
    <text evidence="1">The sequence shown here is derived from an EMBL/GenBank/DDBJ whole genome shotgun (WGS) entry which is preliminary data.</text>
</comment>
<organism evidence="1 2">
    <name type="scientific">Rubroshorea leprosula</name>
    <dbReference type="NCBI Taxonomy" id="152421"/>
    <lineage>
        <taxon>Eukaryota</taxon>
        <taxon>Viridiplantae</taxon>
        <taxon>Streptophyta</taxon>
        <taxon>Embryophyta</taxon>
        <taxon>Tracheophyta</taxon>
        <taxon>Spermatophyta</taxon>
        <taxon>Magnoliopsida</taxon>
        <taxon>eudicotyledons</taxon>
        <taxon>Gunneridae</taxon>
        <taxon>Pentapetalae</taxon>
        <taxon>rosids</taxon>
        <taxon>malvids</taxon>
        <taxon>Malvales</taxon>
        <taxon>Dipterocarpaceae</taxon>
        <taxon>Rubroshorea</taxon>
    </lineage>
</organism>
<accession>A0AAV5KW90</accession>
<evidence type="ECO:0000313" key="1">
    <source>
        <dbReference type="EMBL" id="GKV28846.1"/>
    </source>
</evidence>
<dbReference type="AlphaFoldDB" id="A0AAV5KW90"/>
<proteinExistence type="predicted"/>
<protein>
    <submittedName>
        <fullName evidence="1">Uncharacterized protein</fullName>
    </submittedName>
</protein>
<evidence type="ECO:0000313" key="2">
    <source>
        <dbReference type="Proteomes" id="UP001054252"/>
    </source>
</evidence>
<keyword evidence="2" id="KW-1185">Reference proteome</keyword>
<dbReference type="EMBL" id="BPVZ01000080">
    <property type="protein sequence ID" value="GKV28846.1"/>
    <property type="molecule type" value="Genomic_DNA"/>
</dbReference>
<dbReference type="Proteomes" id="UP001054252">
    <property type="component" value="Unassembled WGS sequence"/>
</dbReference>